<dbReference type="Proteomes" id="UP000799755">
    <property type="component" value="Unassembled WGS sequence"/>
</dbReference>
<protein>
    <submittedName>
        <fullName evidence="1">FAD-binding domain-containing protein</fullName>
    </submittedName>
</protein>
<name>A0ACB6R0M9_9PLEO</name>
<gene>
    <name evidence="1" type="ORF">BDR25DRAFT_285524</name>
</gene>
<evidence type="ECO:0000313" key="2">
    <source>
        <dbReference type="Proteomes" id="UP000799755"/>
    </source>
</evidence>
<keyword evidence="2" id="KW-1185">Reference proteome</keyword>
<dbReference type="EMBL" id="MU003504">
    <property type="protein sequence ID" value="KAF2471875.1"/>
    <property type="molecule type" value="Genomic_DNA"/>
</dbReference>
<evidence type="ECO:0000313" key="1">
    <source>
        <dbReference type="EMBL" id="KAF2471875.1"/>
    </source>
</evidence>
<comment type="caution">
    <text evidence="1">The sequence shown here is derived from an EMBL/GenBank/DDBJ whole genome shotgun (WGS) entry which is preliminary data.</text>
</comment>
<proteinExistence type="predicted"/>
<sequence length="490" mass="53584">MAGSVLWAVGALAAGVLQVFTSSTGSINRDLGPLLSQEAQIYLPGSEGFSNATTRWSAAARPDFKAIVKVKTEADVQHTIKYANEHNYPFLAISGGHGQTSALNNIHGGIGIWMRGMKGVKISHDGGVASVQGGIENGELVRALWSQGKQTVTTGCDCAGFIGPVMGGGHGWLQGRYGLPADNLMSARMVLANTTVISVSETSHKDLFWAIRGAGHNFGIFTEIDIKVYDRRPEQDQWAALGLTFTHDKLEKVFAIANSWLQSPNRPVELTHYGTVSLNPDINIRMPVITFWIYWQGSTIPKSYTEPLYALNPVSVDSSVTDLAGVNTHLAAAYGMAACWTGYSRQLYPVSLNSWPLANLRGLLEIFASMPSAFRSSIVLLEAYATNRVSEIPSESISYPDRGGQLLISPLLTYAANASLDEEAFSIGKRIRNMLLNGIDEPLIAYVNYAHGDESLEAVYGYESWRLEKLRRLKAEYDPHKKFNFYVPIT</sequence>
<reference evidence="1" key="1">
    <citation type="journal article" date="2020" name="Stud. Mycol.">
        <title>101 Dothideomycetes genomes: a test case for predicting lifestyles and emergence of pathogens.</title>
        <authorList>
            <person name="Haridas S."/>
            <person name="Albert R."/>
            <person name="Binder M."/>
            <person name="Bloem J."/>
            <person name="Labutti K."/>
            <person name="Salamov A."/>
            <person name="Andreopoulos B."/>
            <person name="Baker S."/>
            <person name="Barry K."/>
            <person name="Bills G."/>
            <person name="Bluhm B."/>
            <person name="Cannon C."/>
            <person name="Castanera R."/>
            <person name="Culley D."/>
            <person name="Daum C."/>
            <person name="Ezra D."/>
            <person name="Gonzalez J."/>
            <person name="Henrissat B."/>
            <person name="Kuo A."/>
            <person name="Liang C."/>
            <person name="Lipzen A."/>
            <person name="Lutzoni F."/>
            <person name="Magnuson J."/>
            <person name="Mondo S."/>
            <person name="Nolan M."/>
            <person name="Ohm R."/>
            <person name="Pangilinan J."/>
            <person name="Park H.-J."/>
            <person name="Ramirez L."/>
            <person name="Alfaro M."/>
            <person name="Sun H."/>
            <person name="Tritt A."/>
            <person name="Yoshinaga Y."/>
            <person name="Zwiers L.-H."/>
            <person name="Turgeon B."/>
            <person name="Goodwin S."/>
            <person name="Spatafora J."/>
            <person name="Crous P."/>
            <person name="Grigoriev I."/>
        </authorList>
    </citation>
    <scope>NUCLEOTIDE SEQUENCE</scope>
    <source>
        <strain evidence="1">ATCC 200398</strain>
    </source>
</reference>
<accession>A0ACB6R0M9</accession>
<organism evidence="1 2">
    <name type="scientific">Lindgomyces ingoldianus</name>
    <dbReference type="NCBI Taxonomy" id="673940"/>
    <lineage>
        <taxon>Eukaryota</taxon>
        <taxon>Fungi</taxon>
        <taxon>Dikarya</taxon>
        <taxon>Ascomycota</taxon>
        <taxon>Pezizomycotina</taxon>
        <taxon>Dothideomycetes</taxon>
        <taxon>Pleosporomycetidae</taxon>
        <taxon>Pleosporales</taxon>
        <taxon>Lindgomycetaceae</taxon>
        <taxon>Lindgomyces</taxon>
    </lineage>
</organism>